<comment type="caution">
    <text evidence="12">The sequence shown here is derived from an EMBL/GenBank/DDBJ whole genome shotgun (WGS) entry which is preliminary data.</text>
</comment>
<evidence type="ECO:0000259" key="11">
    <source>
        <dbReference type="PROSITE" id="PS50011"/>
    </source>
</evidence>
<dbReference type="SMART" id="SM00028">
    <property type="entry name" value="TPR"/>
    <property type="match status" value="5"/>
</dbReference>
<feature type="repeat" description="TPR" evidence="9">
    <location>
        <begin position="439"/>
        <end position="472"/>
    </location>
</feature>
<proteinExistence type="predicted"/>
<evidence type="ECO:0000313" key="12">
    <source>
        <dbReference type="EMBL" id="MEP0946844.1"/>
    </source>
</evidence>
<evidence type="ECO:0000256" key="3">
    <source>
        <dbReference type="ARBA" id="ARBA00022679"/>
    </source>
</evidence>
<evidence type="ECO:0000256" key="4">
    <source>
        <dbReference type="ARBA" id="ARBA00022741"/>
    </source>
</evidence>
<evidence type="ECO:0000256" key="9">
    <source>
        <dbReference type="PROSITE-ProRule" id="PRU00339"/>
    </source>
</evidence>
<dbReference type="InterPro" id="IPR019734">
    <property type="entry name" value="TPR_rpt"/>
</dbReference>
<dbReference type="PROSITE" id="PS00107">
    <property type="entry name" value="PROTEIN_KINASE_ATP"/>
    <property type="match status" value="1"/>
</dbReference>
<feature type="binding site" evidence="10">
    <location>
        <position position="61"/>
    </location>
    <ligand>
        <name>ATP</name>
        <dbReference type="ChEBI" id="CHEBI:30616"/>
    </ligand>
</feature>
<dbReference type="Gene3D" id="1.10.510.10">
    <property type="entry name" value="Transferase(Phosphotransferase) domain 1"/>
    <property type="match status" value="1"/>
</dbReference>
<gene>
    <name evidence="12" type="ORF">NC992_08165</name>
</gene>
<evidence type="ECO:0000256" key="8">
    <source>
        <dbReference type="ARBA" id="ARBA00048679"/>
    </source>
</evidence>
<keyword evidence="3" id="KW-0808">Transferase</keyword>
<organism evidence="12 13">
    <name type="scientific">Leptolyngbya subtilissima DQ-A4</name>
    <dbReference type="NCBI Taxonomy" id="2933933"/>
    <lineage>
        <taxon>Bacteria</taxon>
        <taxon>Bacillati</taxon>
        <taxon>Cyanobacteriota</taxon>
        <taxon>Cyanophyceae</taxon>
        <taxon>Leptolyngbyales</taxon>
        <taxon>Leptolyngbyaceae</taxon>
        <taxon>Leptolyngbya group</taxon>
        <taxon>Leptolyngbya</taxon>
    </lineage>
</organism>
<protein>
    <recommendedName>
        <fullName evidence="1">non-specific serine/threonine protein kinase</fullName>
        <ecNumber evidence="1">2.7.11.1</ecNumber>
    </recommendedName>
</protein>
<evidence type="ECO:0000256" key="1">
    <source>
        <dbReference type="ARBA" id="ARBA00012513"/>
    </source>
</evidence>
<evidence type="ECO:0000256" key="2">
    <source>
        <dbReference type="ARBA" id="ARBA00022527"/>
    </source>
</evidence>
<name>A0ABV0K235_9CYAN</name>
<dbReference type="GO" id="GO:0016301">
    <property type="term" value="F:kinase activity"/>
    <property type="evidence" value="ECO:0007669"/>
    <property type="project" value="UniProtKB-KW"/>
</dbReference>
<dbReference type="InterPro" id="IPR011009">
    <property type="entry name" value="Kinase-like_dom_sf"/>
</dbReference>
<comment type="catalytic activity">
    <reaction evidence="8">
        <text>L-seryl-[protein] + ATP = O-phospho-L-seryl-[protein] + ADP + H(+)</text>
        <dbReference type="Rhea" id="RHEA:17989"/>
        <dbReference type="Rhea" id="RHEA-COMP:9863"/>
        <dbReference type="Rhea" id="RHEA-COMP:11604"/>
        <dbReference type="ChEBI" id="CHEBI:15378"/>
        <dbReference type="ChEBI" id="CHEBI:29999"/>
        <dbReference type="ChEBI" id="CHEBI:30616"/>
        <dbReference type="ChEBI" id="CHEBI:83421"/>
        <dbReference type="ChEBI" id="CHEBI:456216"/>
        <dbReference type="EC" id="2.7.11.1"/>
    </reaction>
</comment>
<evidence type="ECO:0000313" key="13">
    <source>
        <dbReference type="Proteomes" id="UP001482513"/>
    </source>
</evidence>
<dbReference type="PROSITE" id="PS50005">
    <property type="entry name" value="TPR"/>
    <property type="match status" value="2"/>
</dbReference>
<dbReference type="EMBL" id="JAMPKX010000002">
    <property type="protein sequence ID" value="MEP0946844.1"/>
    <property type="molecule type" value="Genomic_DNA"/>
</dbReference>
<dbReference type="Pfam" id="PF13432">
    <property type="entry name" value="TPR_16"/>
    <property type="match status" value="1"/>
</dbReference>
<dbReference type="SUPFAM" id="SSF48452">
    <property type="entry name" value="TPR-like"/>
    <property type="match status" value="1"/>
</dbReference>
<dbReference type="Gene3D" id="3.30.200.20">
    <property type="entry name" value="Phosphorylase Kinase, domain 1"/>
    <property type="match status" value="1"/>
</dbReference>
<dbReference type="Pfam" id="PF13414">
    <property type="entry name" value="TPR_11"/>
    <property type="match status" value="1"/>
</dbReference>
<evidence type="ECO:0000256" key="7">
    <source>
        <dbReference type="ARBA" id="ARBA00047899"/>
    </source>
</evidence>
<evidence type="ECO:0000256" key="5">
    <source>
        <dbReference type="ARBA" id="ARBA00022777"/>
    </source>
</evidence>
<accession>A0ABV0K235</accession>
<dbReference type="PANTHER" id="PTHR24363:SF0">
    <property type="entry name" value="SERINE_THREONINE KINASE LIKE DOMAIN CONTAINING 1"/>
    <property type="match status" value="1"/>
</dbReference>
<dbReference type="RefSeq" id="WP_190696933.1">
    <property type="nucleotide sequence ID" value="NZ_JAMPKX010000002.1"/>
</dbReference>
<keyword evidence="5 12" id="KW-0418">Kinase</keyword>
<dbReference type="PROSITE" id="PS50011">
    <property type="entry name" value="PROTEIN_KINASE_DOM"/>
    <property type="match status" value="1"/>
</dbReference>
<dbReference type="Proteomes" id="UP001482513">
    <property type="component" value="Unassembled WGS sequence"/>
</dbReference>
<dbReference type="PANTHER" id="PTHR24363">
    <property type="entry name" value="SERINE/THREONINE PROTEIN KINASE"/>
    <property type="match status" value="1"/>
</dbReference>
<feature type="repeat" description="TPR" evidence="9">
    <location>
        <begin position="575"/>
        <end position="608"/>
    </location>
</feature>
<evidence type="ECO:0000256" key="10">
    <source>
        <dbReference type="PROSITE-ProRule" id="PRU10141"/>
    </source>
</evidence>
<dbReference type="InterPro" id="IPR011990">
    <property type="entry name" value="TPR-like_helical_dom_sf"/>
</dbReference>
<keyword evidence="2" id="KW-0723">Serine/threonine-protein kinase</keyword>
<dbReference type="InterPro" id="IPR017441">
    <property type="entry name" value="Protein_kinase_ATP_BS"/>
</dbReference>
<dbReference type="SMART" id="SM00220">
    <property type="entry name" value="S_TKc"/>
    <property type="match status" value="1"/>
</dbReference>
<dbReference type="SUPFAM" id="SSF56112">
    <property type="entry name" value="Protein kinase-like (PK-like)"/>
    <property type="match status" value="1"/>
</dbReference>
<keyword evidence="13" id="KW-1185">Reference proteome</keyword>
<dbReference type="CDD" id="cd14014">
    <property type="entry name" value="STKc_PknB_like"/>
    <property type="match status" value="1"/>
</dbReference>
<dbReference type="Gene3D" id="1.25.40.10">
    <property type="entry name" value="Tetratricopeptide repeat domain"/>
    <property type="match status" value="2"/>
</dbReference>
<reference evidence="12 13" key="1">
    <citation type="submission" date="2022-04" db="EMBL/GenBank/DDBJ databases">
        <title>Positive selection, recombination, and allopatry shape intraspecific diversity of widespread and dominant cyanobacteria.</title>
        <authorList>
            <person name="Wei J."/>
            <person name="Shu W."/>
            <person name="Hu C."/>
        </authorList>
    </citation>
    <scope>NUCLEOTIDE SEQUENCE [LARGE SCALE GENOMIC DNA]</scope>
    <source>
        <strain evidence="12 13">DQ-A4</strain>
    </source>
</reference>
<dbReference type="Pfam" id="PF00069">
    <property type="entry name" value="Pkinase"/>
    <property type="match status" value="1"/>
</dbReference>
<sequence length="624" mass="69218">MGLVLGPQLNDQADKDILGSMEQTLLGGRYQVVRRLGSGGFSRTFLVTDIHLPNHPRCVIKQLKVQDKDTGTLDMARRLFDTEARVLYQLGNHPQIPALMAHFEEGQEFYLAQEYIEGSRLNRQVEEGKPWSETRVVLLLQEVLEILSFVHRQQVIHRDVKPSNLIRRHRDGKLVLIDFGAVKQVTSSPLLDAETGATNITVAIGTHGYMPNEQYAGKPRFSSDVYAVGILGIRALTGIHPQKIEEDPITSELSWRHHAPTVSSSLAAVLDKMVRYDFRDRYPTAQEALEALQNLPNPLHGLLGTQIYQTWMKGANGRGPTFPGDDSDTAIGPTETSEPTAFADDQESTSLFPVDLAYGASGAVPLVSSNLAVEELKSHRHRSMVVSSLIGAISLLVLWRSGLTIAFEPTPGAAVPFQAAAIPTLTTDFGLLLPPEEKAVYLTRQGDRLRYQGRYPDALVTYNQAVESQPDYAPAYLGRCRALIALKRPLEAIVACDDALAYSTYYPEAVRSKGNAEEQQGKLLAALELYESTNRQMPAMFEAWLDRGRVLQKLGRSAEAIAAIDQAIARNRESVEAWTVRGEATWDLQRYDQSIIALEKALQIDPDYGPAKELRKRARQTLGR</sequence>
<comment type="catalytic activity">
    <reaction evidence="7">
        <text>L-threonyl-[protein] + ATP = O-phospho-L-threonyl-[protein] + ADP + H(+)</text>
        <dbReference type="Rhea" id="RHEA:46608"/>
        <dbReference type="Rhea" id="RHEA-COMP:11060"/>
        <dbReference type="Rhea" id="RHEA-COMP:11605"/>
        <dbReference type="ChEBI" id="CHEBI:15378"/>
        <dbReference type="ChEBI" id="CHEBI:30013"/>
        <dbReference type="ChEBI" id="CHEBI:30616"/>
        <dbReference type="ChEBI" id="CHEBI:61977"/>
        <dbReference type="ChEBI" id="CHEBI:456216"/>
        <dbReference type="EC" id="2.7.11.1"/>
    </reaction>
</comment>
<feature type="domain" description="Protein kinase" evidence="11">
    <location>
        <begin position="30"/>
        <end position="303"/>
    </location>
</feature>
<evidence type="ECO:0000256" key="6">
    <source>
        <dbReference type="ARBA" id="ARBA00022840"/>
    </source>
</evidence>
<keyword evidence="4 10" id="KW-0547">Nucleotide-binding</keyword>
<dbReference type="EC" id="2.7.11.1" evidence="1"/>
<keyword evidence="6 10" id="KW-0067">ATP-binding</keyword>
<dbReference type="InterPro" id="IPR000719">
    <property type="entry name" value="Prot_kinase_dom"/>
</dbReference>
<keyword evidence="9" id="KW-0802">TPR repeat</keyword>